<protein>
    <submittedName>
        <fullName evidence="1">Uncharacterized protein</fullName>
    </submittedName>
</protein>
<sequence>MVNNLRHELQLIASNQQVTIVTSTKSGESEYFFKARSSLTTNDHDFTSSLLRRARSIHYCISWEVIPASSDYQRLAWLLSMMWFFFVAIYQEL</sequence>
<evidence type="ECO:0000313" key="1">
    <source>
        <dbReference type="EMBL" id="GEU57620.1"/>
    </source>
</evidence>
<accession>A0A6L2L8Y9</accession>
<proteinExistence type="predicted"/>
<dbReference type="AlphaFoldDB" id="A0A6L2L8Y9"/>
<reference evidence="1" key="1">
    <citation type="journal article" date="2019" name="Sci. Rep.">
        <title>Draft genome of Tanacetum cinerariifolium, the natural source of mosquito coil.</title>
        <authorList>
            <person name="Yamashiro T."/>
            <person name="Shiraishi A."/>
            <person name="Satake H."/>
            <person name="Nakayama K."/>
        </authorList>
    </citation>
    <scope>NUCLEOTIDE SEQUENCE</scope>
</reference>
<comment type="caution">
    <text evidence="1">The sequence shown here is derived from an EMBL/GenBank/DDBJ whole genome shotgun (WGS) entry which is preliminary data.</text>
</comment>
<organism evidence="1">
    <name type="scientific">Tanacetum cinerariifolium</name>
    <name type="common">Dalmatian daisy</name>
    <name type="synonym">Chrysanthemum cinerariifolium</name>
    <dbReference type="NCBI Taxonomy" id="118510"/>
    <lineage>
        <taxon>Eukaryota</taxon>
        <taxon>Viridiplantae</taxon>
        <taxon>Streptophyta</taxon>
        <taxon>Embryophyta</taxon>
        <taxon>Tracheophyta</taxon>
        <taxon>Spermatophyta</taxon>
        <taxon>Magnoliopsida</taxon>
        <taxon>eudicotyledons</taxon>
        <taxon>Gunneridae</taxon>
        <taxon>Pentapetalae</taxon>
        <taxon>asterids</taxon>
        <taxon>campanulids</taxon>
        <taxon>Asterales</taxon>
        <taxon>Asteraceae</taxon>
        <taxon>Asteroideae</taxon>
        <taxon>Anthemideae</taxon>
        <taxon>Anthemidinae</taxon>
        <taxon>Tanacetum</taxon>
    </lineage>
</organism>
<gene>
    <name evidence="1" type="ORF">Tci_029598</name>
</gene>
<name>A0A6L2L8Y9_TANCI</name>
<dbReference type="EMBL" id="BKCJ010003861">
    <property type="protein sequence ID" value="GEU57620.1"/>
    <property type="molecule type" value="Genomic_DNA"/>
</dbReference>